<dbReference type="RefSeq" id="WP_152358902.1">
    <property type="nucleotide sequence ID" value="NZ_WBSM01000011.1"/>
</dbReference>
<reference evidence="2 3" key="1">
    <citation type="submission" date="2019-10" db="EMBL/GenBank/DDBJ databases">
        <title>Bifidobacterium from non-human primates.</title>
        <authorList>
            <person name="Modesto M."/>
        </authorList>
    </citation>
    <scope>NUCLEOTIDE SEQUENCE [LARGE SCALE GENOMIC DNA]</scope>
    <source>
        <strain evidence="2 3">TREM</strain>
    </source>
</reference>
<gene>
    <name evidence="1" type="ORF">DSM100688_1893</name>
    <name evidence="2" type="ORF">GFD24_06270</name>
</gene>
<dbReference type="Proteomes" id="UP000482084">
    <property type="component" value="Unassembled WGS sequence"/>
</dbReference>
<evidence type="ECO:0000313" key="1">
    <source>
        <dbReference type="EMBL" id="KAB8287118.1"/>
    </source>
</evidence>
<organism evidence="1 4">
    <name type="scientific">Bifidobacterium ramosum</name>
    <dbReference type="NCBI Taxonomy" id="1798158"/>
    <lineage>
        <taxon>Bacteria</taxon>
        <taxon>Bacillati</taxon>
        <taxon>Actinomycetota</taxon>
        <taxon>Actinomycetes</taxon>
        <taxon>Bifidobacteriales</taxon>
        <taxon>Bifidobacteriaceae</taxon>
        <taxon>Bifidobacterium</taxon>
    </lineage>
</organism>
<accession>A0A6L4X0U0</accession>
<reference evidence="1 4" key="2">
    <citation type="submission" date="2019-10" db="EMBL/GenBank/DDBJ databases">
        <title>Characterization of the phylogenetic diversity of two novel species belonging to the genus Bifidobacterium: Bifidobacterium cebidarum sp. nov. and Bifidobacterium leontopitheci sp. nov.</title>
        <authorList>
            <person name="Lugli G.A."/>
            <person name="Duranti S."/>
            <person name="Milani C."/>
            <person name="Turroni F."/>
            <person name="Ventura M."/>
        </authorList>
    </citation>
    <scope>NUCLEOTIDE SEQUENCE [LARGE SCALE GENOMIC DNA]</scope>
    <source>
        <strain evidence="1 4">DSM 100688</strain>
    </source>
</reference>
<dbReference type="EMBL" id="WBSM01000011">
    <property type="protein sequence ID" value="KAB8287118.1"/>
    <property type="molecule type" value="Genomic_DNA"/>
</dbReference>
<sequence length="149" mass="17214">MNAMIMPAAAPQLDSHLSFDESTMPDDDIDLFDFPPSLDDWARDKKVCQYFNADDEAETCGTDPEYFIRADHCWDPGCHEVHTWYYCLRHFAANIGYLAREICALPTDLELTRYVRCGDIPPRYQLIEWGRIGEEGTHELPHDSARTVR</sequence>
<dbReference type="OrthoDB" id="3240436at2"/>
<evidence type="ECO:0000313" key="4">
    <source>
        <dbReference type="Proteomes" id="UP000482084"/>
    </source>
</evidence>
<evidence type="ECO:0000313" key="3">
    <source>
        <dbReference type="Proteomes" id="UP000469943"/>
    </source>
</evidence>
<dbReference type="AlphaFoldDB" id="A0A6L4X0U0"/>
<evidence type="ECO:0000313" key="2">
    <source>
        <dbReference type="EMBL" id="NEG71819.1"/>
    </source>
</evidence>
<keyword evidence="4" id="KW-1185">Reference proteome</keyword>
<protein>
    <submittedName>
        <fullName evidence="1">Uncharacterized protein</fullName>
    </submittedName>
</protein>
<proteinExistence type="predicted"/>
<comment type="caution">
    <text evidence="1">The sequence shown here is derived from an EMBL/GenBank/DDBJ whole genome shotgun (WGS) entry which is preliminary data.</text>
</comment>
<dbReference type="Proteomes" id="UP000469943">
    <property type="component" value="Unassembled WGS sequence"/>
</dbReference>
<dbReference type="EMBL" id="WHZX01000004">
    <property type="protein sequence ID" value="NEG71819.1"/>
    <property type="molecule type" value="Genomic_DNA"/>
</dbReference>
<name>A0A6L4X0U0_9BIFI</name>